<accession>A0A9P4IDF3</accession>
<evidence type="ECO:0000313" key="1">
    <source>
        <dbReference type="EMBL" id="KAF2096512.1"/>
    </source>
</evidence>
<gene>
    <name evidence="1" type="ORF">NA57DRAFT_78115</name>
</gene>
<dbReference type="OrthoDB" id="3344950at2759"/>
<name>A0A9P4IDF3_9PEZI</name>
<sequence>MADAETCELSASHPPKPAATKSFTALLPEIKHQLIHLRHDHDKHEPEYFQDVAALSDVDLTAFDSDDIVAVRAGKVAYGVLIFGKVRLGKSNGGYIFVRWFVGGDDLDGDGVVEASEGEVEYKFHSFYTEDRHDAKPGERKYRAIMGEADELFFFSE</sequence>
<proteinExistence type="predicted"/>
<evidence type="ECO:0000313" key="2">
    <source>
        <dbReference type="Proteomes" id="UP000799772"/>
    </source>
</evidence>
<comment type="caution">
    <text evidence="1">The sequence shown here is derived from an EMBL/GenBank/DDBJ whole genome shotgun (WGS) entry which is preliminary data.</text>
</comment>
<dbReference type="AlphaFoldDB" id="A0A9P4IDF3"/>
<reference evidence="1" key="1">
    <citation type="journal article" date="2020" name="Stud. Mycol.">
        <title>101 Dothideomycetes genomes: a test case for predicting lifestyles and emergence of pathogens.</title>
        <authorList>
            <person name="Haridas S."/>
            <person name="Albert R."/>
            <person name="Binder M."/>
            <person name="Bloem J."/>
            <person name="Labutti K."/>
            <person name="Salamov A."/>
            <person name="Andreopoulos B."/>
            <person name="Baker S."/>
            <person name="Barry K."/>
            <person name="Bills G."/>
            <person name="Bluhm B."/>
            <person name="Cannon C."/>
            <person name="Castanera R."/>
            <person name="Culley D."/>
            <person name="Daum C."/>
            <person name="Ezra D."/>
            <person name="Gonzalez J."/>
            <person name="Henrissat B."/>
            <person name="Kuo A."/>
            <person name="Liang C."/>
            <person name="Lipzen A."/>
            <person name="Lutzoni F."/>
            <person name="Magnuson J."/>
            <person name="Mondo S."/>
            <person name="Nolan M."/>
            <person name="Ohm R."/>
            <person name="Pangilinan J."/>
            <person name="Park H.-J."/>
            <person name="Ramirez L."/>
            <person name="Alfaro M."/>
            <person name="Sun H."/>
            <person name="Tritt A."/>
            <person name="Yoshinaga Y."/>
            <person name="Zwiers L.-H."/>
            <person name="Turgeon B."/>
            <person name="Goodwin S."/>
            <person name="Spatafora J."/>
            <person name="Crous P."/>
            <person name="Grigoriev I."/>
        </authorList>
    </citation>
    <scope>NUCLEOTIDE SEQUENCE</scope>
    <source>
        <strain evidence="1">CBS 133067</strain>
    </source>
</reference>
<organism evidence="1 2">
    <name type="scientific">Rhizodiscina lignyota</name>
    <dbReference type="NCBI Taxonomy" id="1504668"/>
    <lineage>
        <taxon>Eukaryota</taxon>
        <taxon>Fungi</taxon>
        <taxon>Dikarya</taxon>
        <taxon>Ascomycota</taxon>
        <taxon>Pezizomycotina</taxon>
        <taxon>Dothideomycetes</taxon>
        <taxon>Pleosporomycetidae</taxon>
        <taxon>Aulographales</taxon>
        <taxon>Rhizodiscinaceae</taxon>
        <taxon>Rhizodiscina</taxon>
    </lineage>
</organism>
<keyword evidence="2" id="KW-1185">Reference proteome</keyword>
<dbReference type="EMBL" id="ML978129">
    <property type="protein sequence ID" value="KAF2096512.1"/>
    <property type="molecule type" value="Genomic_DNA"/>
</dbReference>
<protein>
    <submittedName>
        <fullName evidence="1">Uncharacterized protein</fullName>
    </submittedName>
</protein>
<dbReference type="Proteomes" id="UP000799772">
    <property type="component" value="Unassembled WGS sequence"/>
</dbReference>